<accession>A0A0N4Z817</accession>
<name>A0A0N4Z817_PARTI</name>
<dbReference type="WBParaSite" id="PTRK_0000333100.1">
    <property type="protein sequence ID" value="PTRK_0000333100.1"/>
    <property type="gene ID" value="PTRK_0000333100"/>
</dbReference>
<reference evidence="2" key="1">
    <citation type="submission" date="2017-02" db="UniProtKB">
        <authorList>
            <consortium name="WormBaseParasite"/>
        </authorList>
    </citation>
    <scope>IDENTIFICATION</scope>
</reference>
<protein>
    <submittedName>
        <fullName evidence="2">PIR Superfamily Protein</fullName>
    </submittedName>
</protein>
<organism evidence="1 2">
    <name type="scientific">Parastrongyloides trichosuri</name>
    <name type="common">Possum-specific nematode worm</name>
    <dbReference type="NCBI Taxonomy" id="131310"/>
    <lineage>
        <taxon>Eukaryota</taxon>
        <taxon>Metazoa</taxon>
        <taxon>Ecdysozoa</taxon>
        <taxon>Nematoda</taxon>
        <taxon>Chromadorea</taxon>
        <taxon>Rhabditida</taxon>
        <taxon>Tylenchina</taxon>
        <taxon>Panagrolaimomorpha</taxon>
        <taxon>Strongyloidoidea</taxon>
        <taxon>Strongyloididae</taxon>
        <taxon>Parastrongyloides</taxon>
    </lineage>
</organism>
<proteinExistence type="predicted"/>
<dbReference type="Proteomes" id="UP000038045">
    <property type="component" value="Unplaced"/>
</dbReference>
<sequence length="115" mass="13737">MIGPRDVQSVTCRAGVTRCVRLTPAYTHESPIIYCDEQNICSRLINLQYMSRGDLKKFYENYRDSIKNMFNRLDNEKKITKEIKNKVVNKLDEWKKAKYDRYNSICCNSRNCNYY</sequence>
<keyword evidence="1" id="KW-1185">Reference proteome</keyword>
<evidence type="ECO:0000313" key="2">
    <source>
        <dbReference type="WBParaSite" id="PTRK_0000333100.1"/>
    </source>
</evidence>
<dbReference type="AlphaFoldDB" id="A0A0N4Z817"/>
<evidence type="ECO:0000313" key="1">
    <source>
        <dbReference type="Proteomes" id="UP000038045"/>
    </source>
</evidence>